<comment type="similarity">
    <text evidence="1">Belongs to the ATP-dependent AMP-binding enzyme family.</text>
</comment>
<proteinExistence type="inferred from homology"/>
<evidence type="ECO:0000256" key="1">
    <source>
        <dbReference type="ARBA" id="ARBA00006432"/>
    </source>
</evidence>
<evidence type="ECO:0000259" key="3">
    <source>
        <dbReference type="Pfam" id="PF13193"/>
    </source>
</evidence>
<dbReference type="Pfam" id="PF13193">
    <property type="entry name" value="AMP-binding_C"/>
    <property type="match status" value="1"/>
</dbReference>
<evidence type="ECO:0000259" key="4">
    <source>
        <dbReference type="Pfam" id="PF16177"/>
    </source>
</evidence>
<dbReference type="RefSeq" id="WP_301228536.1">
    <property type="nucleotide sequence ID" value="NZ_JAROCG010000001.1"/>
</dbReference>
<dbReference type="InterPro" id="IPR032387">
    <property type="entry name" value="ACAS_N"/>
</dbReference>
<dbReference type="InterPro" id="IPR000873">
    <property type="entry name" value="AMP-dep_synth/lig_dom"/>
</dbReference>
<dbReference type="Pfam" id="PF16177">
    <property type="entry name" value="ACAS_N"/>
    <property type="match status" value="1"/>
</dbReference>
<dbReference type="InterPro" id="IPR020845">
    <property type="entry name" value="AMP-binding_CS"/>
</dbReference>
<feature type="domain" description="AMP-binding enzyme C-terminal" evidence="3">
    <location>
        <begin position="535"/>
        <end position="613"/>
    </location>
</feature>
<dbReference type="Gene3D" id="3.40.50.12780">
    <property type="entry name" value="N-terminal domain of ligase-like"/>
    <property type="match status" value="1"/>
</dbReference>
<sequence length="652" mass="68276">MAAAGHDVDQGNVDQANSGLDRYRRLHAASLADPEAFWREAAGAVDWVTPPTTVLDAFAAPFYRWFPDASLNTSYNALDRHVDAGRGGQAALVYDSAMLGVSRTYTYAELLDEVAVFAGVLAGLGVGKGDRVLIYLPMIPEAVVAMLAAARLGAVHSVVFGGFAPAELAARIRDARPSVILTASGGIEPGRRVEYLPAVHAALALAESAGTPVVAKAREGFAHGIRDYQEPGTSWLDWDDAVSTASAVPPVEVAATDPLYILYTSGTTGAPKGVVRDNGGHAVALTWSMQGIFGIGPGDVMLTASDVGWVVGHSYIVYGPLLAGATTVLYEGKPVGTPDAGVFGRLIEQHSVKVLFTAPTALRAIRRADPEGAALRAHDLSSLATLFSAGERLDTGTSGWIGEVLGVPVVDNWWQTETGWPICANPRGLGGVPLRAGSPSLPSPGFDVVVLDHQGSAVPAGTEGSIALRLPLPPGALTTLWGSDARYRDSYLSSFEGYYTSGDSGYVDSDGYVFVMGRTDDVINVAGHRLSTGAIEQVIAQHPAVAECAVLGLQDPLKGQRASGYVVLKSGASVDPLTLQADLVAMVRTAIGPVADFRSAVVVEALPKTRSGKILRKTMRQMAAGESYVVPSTIEDPAVLAALEPLLRPRPE</sequence>
<dbReference type="InterPro" id="IPR025110">
    <property type="entry name" value="AMP-bd_C"/>
</dbReference>
<evidence type="ECO:0000313" key="5">
    <source>
        <dbReference type="EMBL" id="MDN4612092.1"/>
    </source>
</evidence>
<dbReference type="Pfam" id="PF00501">
    <property type="entry name" value="AMP-binding"/>
    <property type="match status" value="1"/>
</dbReference>
<dbReference type="PROSITE" id="PS00455">
    <property type="entry name" value="AMP_BINDING"/>
    <property type="match status" value="1"/>
</dbReference>
<dbReference type="PANTHER" id="PTHR43347:SF3">
    <property type="entry name" value="ACYL-COA SYNTHETASE SHORT-CHAIN FAMILY MEMBER 3, MITOCHONDRIAL"/>
    <property type="match status" value="1"/>
</dbReference>
<organism evidence="5 6">
    <name type="scientific">Arthrobacter burdickii</name>
    <dbReference type="NCBI Taxonomy" id="3035920"/>
    <lineage>
        <taxon>Bacteria</taxon>
        <taxon>Bacillati</taxon>
        <taxon>Actinomycetota</taxon>
        <taxon>Actinomycetes</taxon>
        <taxon>Micrococcales</taxon>
        <taxon>Micrococcaceae</taxon>
        <taxon>Arthrobacter</taxon>
    </lineage>
</organism>
<keyword evidence="6" id="KW-1185">Reference proteome</keyword>
<accession>A0ABT8K6E3</accession>
<reference evidence="5" key="1">
    <citation type="submission" date="2023-06" db="EMBL/GenBank/DDBJ databases">
        <title>MT1 and MT2 Draft Genomes of Novel Species.</title>
        <authorList>
            <person name="Venkateswaran K."/>
        </authorList>
    </citation>
    <scope>NUCLEOTIDE SEQUENCE</scope>
    <source>
        <strain evidence="5">IIF3SC-B10</strain>
    </source>
</reference>
<feature type="domain" description="Acetyl-coenzyme A synthetase N-terminal" evidence="4">
    <location>
        <begin position="23"/>
        <end position="77"/>
    </location>
</feature>
<feature type="domain" description="AMP-dependent synthetase/ligase" evidence="2">
    <location>
        <begin position="85"/>
        <end position="469"/>
    </location>
</feature>
<evidence type="ECO:0000313" key="6">
    <source>
        <dbReference type="Proteomes" id="UP001174209"/>
    </source>
</evidence>
<comment type="caution">
    <text evidence="5">The sequence shown here is derived from an EMBL/GenBank/DDBJ whole genome shotgun (WGS) entry which is preliminary data.</text>
</comment>
<dbReference type="InterPro" id="IPR045851">
    <property type="entry name" value="AMP-bd_C_sf"/>
</dbReference>
<dbReference type="InterPro" id="IPR042099">
    <property type="entry name" value="ANL_N_sf"/>
</dbReference>
<protein>
    <submittedName>
        <fullName evidence="5">AMP-binding protein</fullName>
    </submittedName>
</protein>
<evidence type="ECO:0000259" key="2">
    <source>
        <dbReference type="Pfam" id="PF00501"/>
    </source>
</evidence>
<dbReference type="Gene3D" id="3.30.300.30">
    <property type="match status" value="1"/>
</dbReference>
<name>A0ABT8K6E3_9MICC</name>
<dbReference type="PANTHER" id="PTHR43347">
    <property type="entry name" value="ACYL-COA SYNTHETASE"/>
    <property type="match status" value="1"/>
</dbReference>
<dbReference type="EMBL" id="JAROCG010000001">
    <property type="protein sequence ID" value="MDN4612092.1"/>
    <property type="molecule type" value="Genomic_DNA"/>
</dbReference>
<gene>
    <name evidence="5" type="ORF">P5G52_14585</name>
</gene>
<dbReference type="Proteomes" id="UP001174209">
    <property type="component" value="Unassembled WGS sequence"/>
</dbReference>
<dbReference type="SUPFAM" id="SSF56801">
    <property type="entry name" value="Acetyl-CoA synthetase-like"/>
    <property type="match status" value="1"/>
</dbReference>